<dbReference type="HOGENOM" id="CLU_937051_0_0_1"/>
<dbReference type="GO" id="GO:0016301">
    <property type="term" value="F:kinase activity"/>
    <property type="evidence" value="ECO:0007669"/>
    <property type="project" value="UniProtKB-KW"/>
</dbReference>
<accession>S3D607</accession>
<dbReference type="InterPro" id="IPR011009">
    <property type="entry name" value="Kinase-like_dom_sf"/>
</dbReference>
<dbReference type="GO" id="GO:0005739">
    <property type="term" value="C:mitochondrion"/>
    <property type="evidence" value="ECO:0007669"/>
    <property type="project" value="TreeGrafter"/>
</dbReference>
<dbReference type="OrthoDB" id="2968323at2759"/>
<dbReference type="Proteomes" id="UP000016922">
    <property type="component" value="Unassembled WGS sequence"/>
</dbReference>
<dbReference type="RefSeq" id="XP_008084875.1">
    <property type="nucleotide sequence ID" value="XM_008086684.1"/>
</dbReference>
<keyword evidence="1" id="KW-0808">Transferase</keyword>
<reference evidence="1 2" key="1">
    <citation type="journal article" date="2013" name="BMC Genomics">
        <title>Genomics-driven discovery of the pneumocandin biosynthetic gene cluster in the fungus Glarea lozoyensis.</title>
        <authorList>
            <person name="Chen L."/>
            <person name="Yue Q."/>
            <person name="Zhang X."/>
            <person name="Xiang M."/>
            <person name="Wang C."/>
            <person name="Li S."/>
            <person name="Che Y."/>
            <person name="Ortiz-Lopez F.J."/>
            <person name="Bills G.F."/>
            <person name="Liu X."/>
            <person name="An Z."/>
        </authorList>
    </citation>
    <scope>NUCLEOTIDE SEQUENCE [LARGE SCALE GENOMIC DNA]</scope>
    <source>
        <strain evidence="2">ATCC 20868 / MF5171</strain>
    </source>
</reference>
<dbReference type="OMA" id="YFREDIP"/>
<dbReference type="PANTHER" id="PTHR36091">
    <property type="entry name" value="ALTERED INHERITANCE OF MITOCHONDRIA PROTEIN 9, MITOCHONDRIAL"/>
    <property type="match status" value="1"/>
</dbReference>
<dbReference type="InterPro" id="IPR051035">
    <property type="entry name" value="Mito_inheritance_9"/>
</dbReference>
<dbReference type="EMBL" id="KE145369">
    <property type="protein sequence ID" value="EPE27516.1"/>
    <property type="molecule type" value="Genomic_DNA"/>
</dbReference>
<proteinExistence type="predicted"/>
<keyword evidence="1" id="KW-0418">Kinase</keyword>
<dbReference type="PANTHER" id="PTHR36091:SF2">
    <property type="entry name" value="AMINOGLYCOSIDE PHOSPHOTRANSFERASE DOMAIN-CONTAINING PROTEIN"/>
    <property type="match status" value="1"/>
</dbReference>
<name>S3D607_GLAL2</name>
<dbReference type="SUPFAM" id="SSF56112">
    <property type="entry name" value="Protein kinase-like (PK-like)"/>
    <property type="match status" value="1"/>
</dbReference>
<gene>
    <name evidence="1" type="ORF">GLAREA_04307</name>
</gene>
<dbReference type="KEGG" id="glz:GLAREA_04307"/>
<dbReference type="GeneID" id="19463362"/>
<protein>
    <submittedName>
        <fullName evidence="1">Protein kinase-like (PK-like)</fullName>
    </submittedName>
</protein>
<evidence type="ECO:0000313" key="1">
    <source>
        <dbReference type="EMBL" id="EPE27516.1"/>
    </source>
</evidence>
<keyword evidence="2" id="KW-1185">Reference proteome</keyword>
<sequence length="297" mass="33200">MTINGAESVTDAHLAAQNICNISASSSCQPLNSNTTRNLNRKACFASPPFIPIFAGLPYTGLLHLILKLYSGECFKENLFKYTRHRWVYNESRRLSERYLEFDLGQLLKAAVAAGSSSGARSCTSLLKGKEGLNNKAYLLTMDNGAEVFAKLPNPCAGPSFYTTASEVATREFLREVLNIPTPRIIAWSGDRSNPVRAEYILEEKAPGKPLGRLWQDWDEWPMEKRFTIIEQIVEIERKLSSLRFVRSGCIYFREDIPNSGALVTNPPLSSPILERFTLGPLVKTGLWSGEKISIFD</sequence>
<evidence type="ECO:0000313" key="2">
    <source>
        <dbReference type="Proteomes" id="UP000016922"/>
    </source>
</evidence>
<dbReference type="AlphaFoldDB" id="S3D607"/>
<organism evidence="1 2">
    <name type="scientific">Glarea lozoyensis (strain ATCC 20868 / MF5171)</name>
    <dbReference type="NCBI Taxonomy" id="1116229"/>
    <lineage>
        <taxon>Eukaryota</taxon>
        <taxon>Fungi</taxon>
        <taxon>Dikarya</taxon>
        <taxon>Ascomycota</taxon>
        <taxon>Pezizomycotina</taxon>
        <taxon>Leotiomycetes</taxon>
        <taxon>Helotiales</taxon>
        <taxon>Helotiaceae</taxon>
        <taxon>Glarea</taxon>
    </lineage>
</organism>